<dbReference type="SUPFAM" id="SSF56935">
    <property type="entry name" value="Porins"/>
    <property type="match status" value="1"/>
</dbReference>
<evidence type="ECO:0000256" key="10">
    <source>
        <dbReference type="PROSITE-ProRule" id="PRU01360"/>
    </source>
</evidence>
<evidence type="ECO:0000313" key="15">
    <source>
        <dbReference type="EMBL" id="MBB3118135.1"/>
    </source>
</evidence>
<evidence type="ECO:0000256" key="12">
    <source>
        <dbReference type="SAM" id="SignalP"/>
    </source>
</evidence>
<dbReference type="PROSITE" id="PS52016">
    <property type="entry name" value="TONB_DEPENDENT_REC_3"/>
    <property type="match status" value="1"/>
</dbReference>
<evidence type="ECO:0000256" key="3">
    <source>
        <dbReference type="ARBA" id="ARBA00022448"/>
    </source>
</evidence>
<keyword evidence="5 10" id="KW-0812">Transmembrane</keyword>
<feature type="chain" id="PRO_5031095414" evidence="12">
    <location>
        <begin position="27"/>
        <end position="692"/>
    </location>
</feature>
<dbReference type="InterPro" id="IPR010105">
    <property type="entry name" value="TonB_sidphr_rcpt"/>
</dbReference>
<dbReference type="CDD" id="cd01347">
    <property type="entry name" value="ligand_gated_channel"/>
    <property type="match status" value="1"/>
</dbReference>
<evidence type="ECO:0000256" key="11">
    <source>
        <dbReference type="RuleBase" id="RU003357"/>
    </source>
</evidence>
<dbReference type="EMBL" id="JACHXD010000003">
    <property type="protein sequence ID" value="MBB3118135.1"/>
    <property type="molecule type" value="Genomic_DNA"/>
</dbReference>
<keyword evidence="12" id="KW-0732">Signal</keyword>
<comment type="caution">
    <text evidence="15">The sequence shown here is derived from an EMBL/GenBank/DDBJ whole genome shotgun (WGS) entry which is preliminary data.</text>
</comment>
<comment type="subcellular location">
    <subcellularLocation>
        <location evidence="1 10">Cell outer membrane</location>
        <topology evidence="1 10">Multi-pass membrane protein</topology>
    </subcellularLocation>
</comment>
<feature type="signal peptide" evidence="12">
    <location>
        <begin position="1"/>
        <end position="26"/>
    </location>
</feature>
<dbReference type="Gene3D" id="2.170.130.10">
    <property type="entry name" value="TonB-dependent receptor, plug domain"/>
    <property type="match status" value="1"/>
</dbReference>
<dbReference type="RefSeq" id="WP_183440094.1">
    <property type="nucleotide sequence ID" value="NZ_JACHXD010000003.1"/>
</dbReference>
<evidence type="ECO:0000256" key="2">
    <source>
        <dbReference type="ARBA" id="ARBA00009810"/>
    </source>
</evidence>
<keyword evidence="3 10" id="KW-0813">Transport</keyword>
<evidence type="ECO:0000256" key="7">
    <source>
        <dbReference type="ARBA" id="ARBA00023136"/>
    </source>
</evidence>
<evidence type="ECO:0000256" key="6">
    <source>
        <dbReference type="ARBA" id="ARBA00023077"/>
    </source>
</evidence>
<organism evidence="15 16">
    <name type="scientific">Pseudoduganella violacea</name>
    <dbReference type="NCBI Taxonomy" id="1715466"/>
    <lineage>
        <taxon>Bacteria</taxon>
        <taxon>Pseudomonadati</taxon>
        <taxon>Pseudomonadota</taxon>
        <taxon>Betaproteobacteria</taxon>
        <taxon>Burkholderiales</taxon>
        <taxon>Oxalobacteraceae</taxon>
        <taxon>Telluria group</taxon>
        <taxon>Pseudoduganella</taxon>
    </lineage>
</organism>
<dbReference type="InterPro" id="IPR012910">
    <property type="entry name" value="Plug_dom"/>
</dbReference>
<evidence type="ECO:0000256" key="1">
    <source>
        <dbReference type="ARBA" id="ARBA00004571"/>
    </source>
</evidence>
<dbReference type="GO" id="GO:0015343">
    <property type="term" value="F:siderophore-iron transmembrane transporter activity"/>
    <property type="evidence" value="ECO:0007669"/>
    <property type="project" value="InterPro"/>
</dbReference>
<dbReference type="InterPro" id="IPR000531">
    <property type="entry name" value="Beta-barrel_TonB"/>
</dbReference>
<comment type="similarity">
    <text evidence="2 10 11">Belongs to the TonB-dependent receptor family.</text>
</comment>
<evidence type="ECO:0000256" key="8">
    <source>
        <dbReference type="ARBA" id="ARBA00023170"/>
    </source>
</evidence>
<dbReference type="Pfam" id="PF07715">
    <property type="entry name" value="Plug"/>
    <property type="match status" value="1"/>
</dbReference>
<evidence type="ECO:0000259" key="14">
    <source>
        <dbReference type="Pfam" id="PF07715"/>
    </source>
</evidence>
<dbReference type="NCBIfam" id="TIGR01783">
    <property type="entry name" value="TonB-siderophor"/>
    <property type="match status" value="1"/>
</dbReference>
<name>A0A7W5B8F7_9BURK</name>
<dbReference type="Gene3D" id="2.40.170.20">
    <property type="entry name" value="TonB-dependent receptor, beta-barrel domain"/>
    <property type="match status" value="1"/>
</dbReference>
<protein>
    <submittedName>
        <fullName evidence="15">Fe(3+) dicitrate transport protein</fullName>
    </submittedName>
</protein>
<dbReference type="InterPro" id="IPR039426">
    <property type="entry name" value="TonB-dep_rcpt-like"/>
</dbReference>
<evidence type="ECO:0000256" key="4">
    <source>
        <dbReference type="ARBA" id="ARBA00022452"/>
    </source>
</evidence>
<dbReference type="PANTHER" id="PTHR30442:SF0">
    <property type="entry name" value="FE(3+) DICITRATE TRANSPORT PROTEIN FECA"/>
    <property type="match status" value="1"/>
</dbReference>
<evidence type="ECO:0000259" key="13">
    <source>
        <dbReference type="Pfam" id="PF00593"/>
    </source>
</evidence>
<evidence type="ECO:0000256" key="9">
    <source>
        <dbReference type="ARBA" id="ARBA00023237"/>
    </source>
</evidence>
<keyword evidence="7 10" id="KW-0472">Membrane</keyword>
<keyword evidence="8" id="KW-0675">Receptor</keyword>
<dbReference type="Pfam" id="PF00593">
    <property type="entry name" value="TonB_dep_Rec_b-barrel"/>
    <property type="match status" value="1"/>
</dbReference>
<dbReference type="GO" id="GO:0038023">
    <property type="term" value="F:signaling receptor activity"/>
    <property type="evidence" value="ECO:0007669"/>
    <property type="project" value="InterPro"/>
</dbReference>
<proteinExistence type="inferred from homology"/>
<sequence>MSKVHSFRLSAIGAACLILISHSAAAQNAPQGETAMETVQVVGNWLGSGQQSVKNFAGARTVVKREDIQASGATSISDVMRAIPGVQVTDNSSSGGSAISLNIGVRGLEGRYSPRSTVLLDGIPLSVAPYGQPQLSFAPVSLANIESVDVVRGGGAVRYGPQNVGGIINFKTRPLPNADFVGDASVRYNKFEGGNSSTLYNAFIGGRAEGGLGMALLYSGVDGSGYREHSTDKVDDLALKFSYPLGPNAELTAKLAYYSARSSIPGGLTVAQYNLDPSKSYRKSDFWSGHRSSFDIGYLHTLSATQELEIRAYYNDSARQSGLANGIDGVATSISNQPRNYRVLGIEPRYTQRFELGALRNDVTVGYRFLRERADERNINTRISNGAATLARSSANTTDAHSLYIDDQIAYGKWRVTPGLRYENIEMGRDNRLAAFHEAIKNTKALPSLNLAYLLNRELTLFANYNTSFGSIQHLQLNLQNSADSLKPETAKTAELGARYAGKQWKLEATAFNLNFSNQIVYVNTPPVYYKNLGKTSHRGVETRADYAFDRSGALAGLSAYATYAYTKATQKQGVYSGNDVPFYSRHTDTEGLLYQRGAWRFDLNTTHQSKQYADDANTVAESANGALGLIPGYRLWNANVSWLVPGYKGYEVQLGVNNLGNKRTFTRTTDTNLGKLPGASRMVFVQLRAAF</sequence>
<feature type="domain" description="TonB-dependent receptor plug" evidence="14">
    <location>
        <begin position="54"/>
        <end position="167"/>
    </location>
</feature>
<dbReference type="InterPro" id="IPR036942">
    <property type="entry name" value="Beta-barrel_TonB_sf"/>
</dbReference>
<reference evidence="15 16" key="1">
    <citation type="submission" date="2020-08" db="EMBL/GenBank/DDBJ databases">
        <title>Genomic Encyclopedia of Type Strains, Phase III (KMG-III): the genomes of soil and plant-associated and newly described type strains.</title>
        <authorList>
            <person name="Whitman W."/>
        </authorList>
    </citation>
    <scope>NUCLEOTIDE SEQUENCE [LARGE SCALE GENOMIC DNA]</scope>
    <source>
        <strain evidence="15 16">CECT 8897</strain>
    </source>
</reference>
<keyword evidence="6 11" id="KW-0798">TonB box</keyword>
<dbReference type="GO" id="GO:0015891">
    <property type="term" value="P:siderophore transport"/>
    <property type="evidence" value="ECO:0007669"/>
    <property type="project" value="InterPro"/>
</dbReference>
<gene>
    <name evidence="15" type="ORF">FHS03_001166</name>
</gene>
<keyword evidence="9 10" id="KW-0998">Cell outer membrane</keyword>
<dbReference type="Proteomes" id="UP000541535">
    <property type="component" value="Unassembled WGS sequence"/>
</dbReference>
<dbReference type="GO" id="GO:0009279">
    <property type="term" value="C:cell outer membrane"/>
    <property type="evidence" value="ECO:0007669"/>
    <property type="project" value="UniProtKB-SubCell"/>
</dbReference>
<dbReference type="InterPro" id="IPR037066">
    <property type="entry name" value="Plug_dom_sf"/>
</dbReference>
<evidence type="ECO:0000256" key="5">
    <source>
        <dbReference type="ARBA" id="ARBA00022692"/>
    </source>
</evidence>
<dbReference type="PANTHER" id="PTHR30442">
    <property type="entry name" value="IRON III DICITRATE TRANSPORT PROTEIN FECA"/>
    <property type="match status" value="1"/>
</dbReference>
<keyword evidence="4 10" id="KW-1134">Transmembrane beta strand</keyword>
<dbReference type="AlphaFoldDB" id="A0A7W5B8F7"/>
<accession>A0A7W5B8F7</accession>
<keyword evidence="16" id="KW-1185">Reference proteome</keyword>
<evidence type="ECO:0000313" key="16">
    <source>
        <dbReference type="Proteomes" id="UP000541535"/>
    </source>
</evidence>
<feature type="domain" description="TonB-dependent receptor-like beta-barrel" evidence="13">
    <location>
        <begin position="245"/>
        <end position="660"/>
    </location>
</feature>